<sequence>MYEVALIFTVISFLWIGFVYVRSSLFSVYHPLTFYLAFHGIVFVFRPVLAYFMDYRLIYQVYQFTPTMADKTTALVATNLGMLVFVLACWWFGNAPMQFKTDRVALGEREMLKPTFWWMVAILAPIGLYSLYEVWNTAISTGGAYTNIIRDYRTGKAYNVGTSGYLIEAQLVLAGITVILAWLMRFRLIWLAPFALFALYRLGLGGRGPFITALISVGLFYLYDRQRKNLPVWIFIAAPVLLGVFTTVGNDRGESIRRVIGDDQSSEVFGQTREERFLEGMDFGNLEYMEYLVYVVPQRSGTYGYFNGVAQLFTEPVPRAIWPDKPNGAPFERINMFDYGLPVGMTRSLPGEGWFSLGWLGVVIWCGFWGWALGVIYRRFAEGEQSAFQVSAYLVFLPVLIVAFRDGQIVTVFRQCLFYLAPVVLWHFAARGVGVPPLAKIRAGLAAKAAARTTGELAALTGTGPADWNGLPPAVRRRRAALHKSTGPDA</sequence>
<feature type="transmembrane region" description="Helical" evidence="1">
    <location>
        <begin position="32"/>
        <end position="53"/>
    </location>
</feature>
<accession>A0A5B8S4Q4</accession>
<feature type="transmembrane region" description="Helical" evidence="1">
    <location>
        <begin position="416"/>
        <end position="434"/>
    </location>
</feature>
<feature type="transmembrane region" description="Helical" evidence="1">
    <location>
        <begin position="114"/>
        <end position="132"/>
    </location>
</feature>
<feature type="transmembrane region" description="Helical" evidence="1">
    <location>
        <begin position="354"/>
        <end position="374"/>
    </location>
</feature>
<evidence type="ECO:0000313" key="2">
    <source>
        <dbReference type="EMBL" id="QEA16098.1"/>
    </source>
</evidence>
<organism evidence="2 3">
    <name type="scientific">Novosphingobium ginsenosidimutans</name>
    <dbReference type="NCBI Taxonomy" id="1176536"/>
    <lineage>
        <taxon>Bacteria</taxon>
        <taxon>Pseudomonadati</taxon>
        <taxon>Pseudomonadota</taxon>
        <taxon>Alphaproteobacteria</taxon>
        <taxon>Sphingomonadales</taxon>
        <taxon>Sphingomonadaceae</taxon>
        <taxon>Novosphingobium</taxon>
    </lineage>
</organism>
<keyword evidence="1" id="KW-0812">Transmembrane</keyword>
<dbReference type="KEGG" id="ngf:FRF71_08090"/>
<name>A0A5B8S4Q4_9SPHN</name>
<dbReference type="AlphaFoldDB" id="A0A5B8S4Q4"/>
<feature type="transmembrane region" description="Helical" evidence="1">
    <location>
        <begin position="6"/>
        <end position="25"/>
    </location>
</feature>
<keyword evidence="1" id="KW-1133">Transmembrane helix</keyword>
<dbReference type="Pfam" id="PF14296">
    <property type="entry name" value="O-ag_pol_Wzy"/>
    <property type="match status" value="1"/>
</dbReference>
<reference evidence="2 3" key="1">
    <citation type="journal article" date="2013" name="J. Microbiol. Biotechnol.">
        <title>Novosphingobium ginsenosidimutans sp. nov., with the ability to convert ginsenoside.</title>
        <authorList>
            <person name="Kim J.K."/>
            <person name="He D."/>
            <person name="Liu Q.M."/>
            <person name="Park H.Y."/>
            <person name="Jung M.S."/>
            <person name="Yoon M.H."/>
            <person name="Kim S.C."/>
            <person name="Im W.T."/>
        </authorList>
    </citation>
    <scope>NUCLEOTIDE SEQUENCE [LARGE SCALE GENOMIC DNA]</scope>
    <source>
        <strain evidence="2 3">FW-6</strain>
    </source>
</reference>
<evidence type="ECO:0000313" key="3">
    <source>
        <dbReference type="Proteomes" id="UP000321172"/>
    </source>
</evidence>
<proteinExistence type="predicted"/>
<protein>
    <submittedName>
        <fullName evidence="2">O-antigen polysaccharide polymerase Wzy</fullName>
    </submittedName>
</protein>
<dbReference type="InterPro" id="IPR029468">
    <property type="entry name" value="O-ag_pol_Wzy"/>
</dbReference>
<feature type="transmembrane region" description="Helical" evidence="1">
    <location>
        <begin position="165"/>
        <end position="183"/>
    </location>
</feature>
<evidence type="ECO:0000256" key="1">
    <source>
        <dbReference type="SAM" id="Phobius"/>
    </source>
</evidence>
<feature type="transmembrane region" description="Helical" evidence="1">
    <location>
        <begin position="229"/>
        <end position="248"/>
    </location>
</feature>
<keyword evidence="3" id="KW-1185">Reference proteome</keyword>
<dbReference type="Proteomes" id="UP000321172">
    <property type="component" value="Chromosome"/>
</dbReference>
<keyword evidence="1" id="KW-0472">Membrane</keyword>
<gene>
    <name evidence="2" type="ORF">FRF71_08090</name>
</gene>
<dbReference type="OrthoDB" id="7293578at2"/>
<feature type="transmembrane region" description="Helical" evidence="1">
    <location>
        <begin position="386"/>
        <end position="404"/>
    </location>
</feature>
<dbReference type="RefSeq" id="WP_147090130.1">
    <property type="nucleotide sequence ID" value="NZ_BAABJD010000006.1"/>
</dbReference>
<feature type="transmembrane region" description="Helical" evidence="1">
    <location>
        <begin position="73"/>
        <end position="93"/>
    </location>
</feature>
<dbReference type="EMBL" id="CP042345">
    <property type="protein sequence ID" value="QEA16098.1"/>
    <property type="molecule type" value="Genomic_DNA"/>
</dbReference>